<feature type="transmembrane region" description="Helical" evidence="2">
    <location>
        <begin position="6"/>
        <end position="25"/>
    </location>
</feature>
<evidence type="ECO:0000313" key="3">
    <source>
        <dbReference type="EMBL" id="MFC6197121.1"/>
    </source>
</evidence>
<evidence type="ECO:0000256" key="2">
    <source>
        <dbReference type="SAM" id="Phobius"/>
    </source>
</evidence>
<name>A0ABW1S796_9PROT</name>
<gene>
    <name evidence="3" type="ORF">ACFQDM_03485</name>
</gene>
<keyword evidence="2" id="KW-0812">Transmembrane</keyword>
<dbReference type="EMBL" id="JBHSSW010000004">
    <property type="protein sequence ID" value="MFC6197121.1"/>
    <property type="molecule type" value="Genomic_DNA"/>
</dbReference>
<protein>
    <recommendedName>
        <fullName evidence="5">Cation/multidrug efflux pump</fullName>
    </recommendedName>
</protein>
<keyword evidence="2" id="KW-0472">Membrane</keyword>
<evidence type="ECO:0000256" key="1">
    <source>
        <dbReference type="SAM" id="MobiDB-lite"/>
    </source>
</evidence>
<dbReference type="Proteomes" id="UP001596303">
    <property type="component" value="Unassembled WGS sequence"/>
</dbReference>
<dbReference type="RefSeq" id="WP_377375536.1">
    <property type="nucleotide sequence ID" value="NZ_JBHSSW010000004.1"/>
</dbReference>
<evidence type="ECO:0000313" key="4">
    <source>
        <dbReference type="Proteomes" id="UP001596303"/>
    </source>
</evidence>
<proteinExistence type="predicted"/>
<accession>A0ABW1S796</accession>
<organism evidence="3 4">
    <name type="scientific">Ponticaulis profundi</name>
    <dbReference type="NCBI Taxonomy" id="2665222"/>
    <lineage>
        <taxon>Bacteria</taxon>
        <taxon>Pseudomonadati</taxon>
        <taxon>Pseudomonadota</taxon>
        <taxon>Alphaproteobacteria</taxon>
        <taxon>Hyphomonadales</taxon>
        <taxon>Hyphomonadaceae</taxon>
        <taxon>Ponticaulis</taxon>
    </lineage>
</organism>
<comment type="caution">
    <text evidence="3">The sequence shown here is derived from an EMBL/GenBank/DDBJ whole genome shotgun (WGS) entry which is preliminary data.</text>
</comment>
<feature type="region of interest" description="Disordered" evidence="1">
    <location>
        <begin position="220"/>
        <end position="239"/>
    </location>
</feature>
<feature type="transmembrane region" description="Helical" evidence="2">
    <location>
        <begin position="37"/>
        <end position="57"/>
    </location>
</feature>
<reference evidence="4" key="1">
    <citation type="journal article" date="2019" name="Int. J. Syst. Evol. Microbiol.">
        <title>The Global Catalogue of Microorganisms (GCM) 10K type strain sequencing project: providing services to taxonomists for standard genome sequencing and annotation.</title>
        <authorList>
            <consortium name="The Broad Institute Genomics Platform"/>
            <consortium name="The Broad Institute Genome Sequencing Center for Infectious Disease"/>
            <person name="Wu L."/>
            <person name="Ma J."/>
        </authorList>
    </citation>
    <scope>NUCLEOTIDE SEQUENCE [LARGE SCALE GENOMIC DNA]</scope>
    <source>
        <strain evidence="4">CGMCC-1.15741</strain>
    </source>
</reference>
<keyword evidence="4" id="KW-1185">Reference proteome</keyword>
<keyword evidence="2" id="KW-1133">Transmembrane helix</keyword>
<evidence type="ECO:0008006" key="5">
    <source>
        <dbReference type="Google" id="ProtNLM"/>
    </source>
</evidence>
<sequence>MVWWILPGAVGLFGVIILLTAFGSFGKFRLMAGTTRLLSGGGVLALAGFLSMLGLNLQTYSRLTHEQTIATIDVAYLEPQFYLANVRLAHEVQPRPYEVRGDEIEFKARIIKWSPWANIIGYDAVYRLDRLAGQYTDIQEDLQKPRTVYRLHDERGVDTFELVKKRGGWLKAVDAYYGSGTYVPMIAGASYEIIMTQNGLIARPLNEAARKGLHDWVPRRDAAPASPVTSLMDKDQLAE</sequence>